<evidence type="ECO:0000313" key="10">
    <source>
        <dbReference type="Proteomes" id="UP000198558"/>
    </source>
</evidence>
<evidence type="ECO:0000259" key="7">
    <source>
        <dbReference type="Pfam" id="PF22642"/>
    </source>
</evidence>
<evidence type="ECO:0000256" key="3">
    <source>
        <dbReference type="ARBA" id="ARBA00023210"/>
    </source>
</evidence>
<evidence type="ECO:0000313" key="8">
    <source>
        <dbReference type="EMBL" id="GFI40898.1"/>
    </source>
</evidence>
<accession>A0A1I0FDA1</accession>
<feature type="domain" description="Septum site-determining protein MinC N-terminal" evidence="7">
    <location>
        <begin position="3"/>
        <end position="78"/>
    </location>
</feature>
<dbReference type="OrthoDB" id="9790810at2"/>
<gene>
    <name evidence="8" type="primary">minC_1</name>
    <name evidence="8" type="ORF">IMSAGC017_00937</name>
    <name evidence="9" type="ORF">SAMN04489758_11840</name>
</gene>
<evidence type="ECO:0000256" key="2">
    <source>
        <dbReference type="ARBA" id="ARBA00022618"/>
    </source>
</evidence>
<evidence type="ECO:0000256" key="4">
    <source>
        <dbReference type="ARBA" id="ARBA00023306"/>
    </source>
</evidence>
<dbReference type="PANTHER" id="PTHR34108:SF1">
    <property type="entry name" value="SEPTUM SITE-DETERMINING PROTEIN MINC"/>
    <property type="match status" value="1"/>
</dbReference>
<dbReference type="InterPro" id="IPR036145">
    <property type="entry name" value="MinC_C_sf"/>
</dbReference>
<dbReference type="GeneID" id="78288584"/>
<reference evidence="8 11" key="3">
    <citation type="journal article" date="2020" name="Microbiome">
        <title>Single-cell genomics of uncultured bacteria reveals dietary fiber responders in the mouse gut microbiota.</title>
        <authorList>
            <person name="Chijiiwa R."/>
            <person name="Hosokawa M."/>
            <person name="Kogawa M."/>
            <person name="Nishikawa Y."/>
            <person name="Ide K."/>
            <person name="Sakanashi C."/>
            <person name="Takahashi K."/>
            <person name="Takeyama H."/>
        </authorList>
    </citation>
    <scope>NUCLEOTIDE SEQUENCE [LARGE SCALE GENOMIC DNA]</scope>
    <source>
        <strain evidence="8">IMSAGC_017</strain>
    </source>
</reference>
<dbReference type="RefSeq" id="WP_092354224.1">
    <property type="nucleotide sequence ID" value="NZ_BLMI01000105.1"/>
</dbReference>
<keyword evidence="3" id="KW-0717">Septation</keyword>
<sequence>MHIKVKGVSGHLVFVFDDSQEFNSLMSELESLLESPLLKSDGYFPRAFFDFKSRILSVHELSKLLELLFEKQVLLFDGINMVKKEQKNDIKVIKKTIHSGEVLEINQDTLIIGQINPGAIVRFSGKLYVMGRVSGFIEGVNAKSRISGQCFKNAHIRINGVSRQSYTSSELTMLYYKDNEIFLDKGDMIYV</sequence>
<dbReference type="Gene3D" id="3.30.160.540">
    <property type="match status" value="1"/>
</dbReference>
<evidence type="ECO:0000259" key="6">
    <source>
        <dbReference type="Pfam" id="PF03775"/>
    </source>
</evidence>
<keyword evidence="2" id="KW-0132">Cell division</keyword>
<feature type="domain" description="Septum formation inhibitor MinC C-terminal" evidence="6">
    <location>
        <begin position="92"/>
        <end position="170"/>
    </location>
</feature>
<dbReference type="GO" id="GO:0000917">
    <property type="term" value="P:division septum assembly"/>
    <property type="evidence" value="ECO:0007669"/>
    <property type="project" value="UniProtKB-KW"/>
</dbReference>
<evidence type="ECO:0000313" key="11">
    <source>
        <dbReference type="Proteomes" id="UP000490821"/>
    </source>
</evidence>
<evidence type="ECO:0000313" key="9">
    <source>
        <dbReference type="EMBL" id="SET56068.1"/>
    </source>
</evidence>
<dbReference type="GO" id="GO:1901891">
    <property type="term" value="P:regulation of cell septum assembly"/>
    <property type="evidence" value="ECO:0007669"/>
    <property type="project" value="InterPro"/>
</dbReference>
<dbReference type="SUPFAM" id="SSF63848">
    <property type="entry name" value="Cell-division inhibitor MinC, C-terminal domain"/>
    <property type="match status" value="1"/>
</dbReference>
<comment type="subunit">
    <text evidence="5">Interacts with MinD and FtsZ.</text>
</comment>
<dbReference type="InterPro" id="IPR005526">
    <property type="entry name" value="Septum_form_inhib_MinC_C"/>
</dbReference>
<dbReference type="InterPro" id="IPR016098">
    <property type="entry name" value="CAP/MinC_C"/>
</dbReference>
<dbReference type="EMBL" id="FOIN01000018">
    <property type="protein sequence ID" value="SET56068.1"/>
    <property type="molecule type" value="Genomic_DNA"/>
</dbReference>
<dbReference type="Pfam" id="PF03775">
    <property type="entry name" value="MinC_C"/>
    <property type="match status" value="1"/>
</dbReference>
<reference evidence="10" key="2">
    <citation type="submission" date="2016-10" db="EMBL/GenBank/DDBJ databases">
        <authorList>
            <person name="Varghese N."/>
            <person name="Submissions S."/>
        </authorList>
    </citation>
    <scope>NUCLEOTIDE SEQUENCE [LARGE SCALE GENOMIC DNA]</scope>
    <source>
        <strain evidence="10">DSM 1551</strain>
    </source>
</reference>
<keyword evidence="4" id="KW-0131">Cell cycle</keyword>
<dbReference type="AlphaFoldDB" id="A0A1I0FDA1"/>
<dbReference type="Gene3D" id="2.160.20.70">
    <property type="match status" value="1"/>
</dbReference>
<name>A0A1I0FDA1_9FIRM</name>
<dbReference type="GO" id="GO:0000902">
    <property type="term" value="P:cell morphogenesis"/>
    <property type="evidence" value="ECO:0007669"/>
    <property type="project" value="InterPro"/>
</dbReference>
<reference evidence="9" key="1">
    <citation type="submission" date="2016-10" db="EMBL/GenBank/DDBJ databases">
        <authorList>
            <person name="de Groot N.N."/>
        </authorList>
    </citation>
    <scope>NUCLEOTIDE SEQUENCE [LARGE SCALE GENOMIC DNA]</scope>
    <source>
        <strain evidence="9">DSM 1551</strain>
    </source>
</reference>
<evidence type="ECO:0000256" key="1">
    <source>
        <dbReference type="ARBA" id="ARBA00006291"/>
    </source>
</evidence>
<dbReference type="InterPro" id="IPR055219">
    <property type="entry name" value="MinC_N_1"/>
</dbReference>
<evidence type="ECO:0000256" key="5">
    <source>
        <dbReference type="ARBA" id="ARBA00046874"/>
    </source>
</evidence>
<dbReference type="Proteomes" id="UP000198558">
    <property type="component" value="Unassembled WGS sequence"/>
</dbReference>
<protein>
    <submittedName>
        <fullName evidence="9">Septum formation inhibitor MinC, C-terminal domain</fullName>
    </submittedName>
    <submittedName>
        <fullName evidence="8">Septum site-determining protein MinC</fullName>
    </submittedName>
</protein>
<dbReference type="PANTHER" id="PTHR34108">
    <property type="entry name" value="SEPTUM SITE-DETERMINING PROTEIN MINC"/>
    <property type="match status" value="1"/>
</dbReference>
<organism evidence="9 10">
    <name type="scientific">Thomasclavelia cocleata</name>
    <dbReference type="NCBI Taxonomy" id="69824"/>
    <lineage>
        <taxon>Bacteria</taxon>
        <taxon>Bacillati</taxon>
        <taxon>Bacillota</taxon>
        <taxon>Erysipelotrichia</taxon>
        <taxon>Erysipelotrichales</taxon>
        <taxon>Coprobacillaceae</taxon>
        <taxon>Thomasclavelia</taxon>
    </lineage>
</organism>
<dbReference type="EMBL" id="BLMI01000105">
    <property type="protein sequence ID" value="GFI40898.1"/>
    <property type="molecule type" value="Genomic_DNA"/>
</dbReference>
<dbReference type="Pfam" id="PF22642">
    <property type="entry name" value="MinC_N_1"/>
    <property type="match status" value="1"/>
</dbReference>
<keyword evidence="10" id="KW-1185">Reference proteome</keyword>
<dbReference type="InterPro" id="IPR013033">
    <property type="entry name" value="MinC"/>
</dbReference>
<comment type="similarity">
    <text evidence="1">Belongs to the MinC family.</text>
</comment>
<dbReference type="Proteomes" id="UP000490821">
    <property type="component" value="Unassembled WGS sequence"/>
</dbReference>
<proteinExistence type="inferred from homology"/>